<organism evidence="1 2">
    <name type="scientific">Iningainema tapete BLCC-T55</name>
    <dbReference type="NCBI Taxonomy" id="2748662"/>
    <lineage>
        <taxon>Bacteria</taxon>
        <taxon>Bacillati</taxon>
        <taxon>Cyanobacteriota</taxon>
        <taxon>Cyanophyceae</taxon>
        <taxon>Nostocales</taxon>
        <taxon>Scytonemataceae</taxon>
        <taxon>Iningainema tapete</taxon>
    </lineage>
</organism>
<reference evidence="1" key="1">
    <citation type="submission" date="2020-09" db="EMBL/GenBank/DDBJ databases">
        <title>Iningainema tapete sp. nov. (Scytonemataceae, Cyanobacteria) from greenhouses in central Florida (USA) produces two types of nodularin with biosynthetic potential for microcystin-LR and anabaenopeptins.</title>
        <authorList>
            <person name="Berthold D.E."/>
            <person name="Lefler F.W."/>
            <person name="Huang I.-S."/>
            <person name="Abdulla H."/>
            <person name="Zimba P.V."/>
            <person name="Laughinghouse H.D. IV."/>
        </authorList>
    </citation>
    <scope>NUCLEOTIDE SEQUENCE</scope>
    <source>
        <strain evidence="1">BLCCT55</strain>
    </source>
</reference>
<sequence length="119" mass="14110">MEPLPNQLVTEHLELCDYKVSGYWNENNEFYEEIILPRSLSAELVSSSIGVTYRKRWIQLKFILQTTERNTNEDKSSNINSQKIGELILIYNENMEFVDENWLLDIDSPFIIAKREQHK</sequence>
<dbReference type="Proteomes" id="UP000629098">
    <property type="component" value="Unassembled WGS sequence"/>
</dbReference>
<evidence type="ECO:0000313" key="2">
    <source>
        <dbReference type="Proteomes" id="UP000629098"/>
    </source>
</evidence>
<dbReference type="EMBL" id="JACXAE010000072">
    <property type="protein sequence ID" value="MBD2774820.1"/>
    <property type="molecule type" value="Genomic_DNA"/>
</dbReference>
<gene>
    <name evidence="1" type="ORF">ICL16_22810</name>
</gene>
<comment type="caution">
    <text evidence="1">The sequence shown here is derived from an EMBL/GenBank/DDBJ whole genome shotgun (WGS) entry which is preliminary data.</text>
</comment>
<keyword evidence="2" id="KW-1185">Reference proteome</keyword>
<accession>A0A8J6XMS1</accession>
<dbReference type="RefSeq" id="WP_190832327.1">
    <property type="nucleotide sequence ID" value="NZ_CAWPPI010000072.1"/>
</dbReference>
<protein>
    <submittedName>
        <fullName evidence="1">Uncharacterized protein</fullName>
    </submittedName>
</protein>
<dbReference type="AlphaFoldDB" id="A0A8J6XMS1"/>
<proteinExistence type="predicted"/>
<name>A0A8J6XMS1_9CYAN</name>
<evidence type="ECO:0000313" key="1">
    <source>
        <dbReference type="EMBL" id="MBD2774820.1"/>
    </source>
</evidence>